<accession>A0A5K1JX43</accession>
<keyword evidence="7" id="KW-0503">Monooxygenase</keyword>
<evidence type="ECO:0000313" key="10">
    <source>
        <dbReference type="EMBL" id="VWO96663.1"/>
    </source>
</evidence>
<dbReference type="GO" id="GO:0016705">
    <property type="term" value="F:oxidoreductase activity, acting on paired donors, with incorporation or reduction of molecular oxygen"/>
    <property type="evidence" value="ECO:0007669"/>
    <property type="project" value="InterPro"/>
</dbReference>
<dbReference type="InterPro" id="IPR001128">
    <property type="entry name" value="Cyt_P450"/>
</dbReference>
<evidence type="ECO:0000256" key="9">
    <source>
        <dbReference type="SAM" id="MobiDB-lite"/>
    </source>
</evidence>
<organism evidence="10">
    <name type="scientific">Ganoderma boninense</name>
    <dbReference type="NCBI Taxonomy" id="34458"/>
    <lineage>
        <taxon>Eukaryota</taxon>
        <taxon>Fungi</taxon>
        <taxon>Dikarya</taxon>
        <taxon>Basidiomycota</taxon>
        <taxon>Agaricomycotina</taxon>
        <taxon>Agaricomycetes</taxon>
        <taxon>Polyporales</taxon>
        <taxon>Polyporaceae</taxon>
        <taxon>Ganoderma</taxon>
    </lineage>
</organism>
<evidence type="ECO:0000256" key="6">
    <source>
        <dbReference type="ARBA" id="ARBA00023004"/>
    </source>
</evidence>
<evidence type="ECO:0000256" key="3">
    <source>
        <dbReference type="ARBA" id="ARBA00022617"/>
    </source>
</evidence>
<dbReference type="InterPro" id="IPR002403">
    <property type="entry name" value="Cyt_P450_E_grp-IV"/>
</dbReference>
<feature type="region of interest" description="Disordered" evidence="9">
    <location>
        <begin position="336"/>
        <end position="377"/>
    </location>
</feature>
<dbReference type="GO" id="GO:0005506">
    <property type="term" value="F:iron ion binding"/>
    <property type="evidence" value="ECO:0007669"/>
    <property type="project" value="InterPro"/>
</dbReference>
<feature type="compositionally biased region" description="Low complexity" evidence="9">
    <location>
        <begin position="358"/>
        <end position="367"/>
    </location>
</feature>
<dbReference type="Gene3D" id="1.10.630.10">
    <property type="entry name" value="Cytochrome P450"/>
    <property type="match status" value="2"/>
</dbReference>
<name>A0A5K1JX43_9APHY</name>
<protein>
    <submittedName>
        <fullName evidence="10">Cyp51A</fullName>
    </submittedName>
</protein>
<dbReference type="GO" id="GO:0020037">
    <property type="term" value="F:heme binding"/>
    <property type="evidence" value="ECO:0007669"/>
    <property type="project" value="InterPro"/>
</dbReference>
<dbReference type="GO" id="GO:0016125">
    <property type="term" value="P:sterol metabolic process"/>
    <property type="evidence" value="ECO:0007669"/>
    <property type="project" value="TreeGrafter"/>
</dbReference>
<dbReference type="PANTHER" id="PTHR24286:SF24">
    <property type="entry name" value="LANOSTEROL 14-ALPHA DEMETHYLASE"/>
    <property type="match status" value="1"/>
</dbReference>
<feature type="binding site" description="axial binding residue" evidence="8">
    <location>
        <position position="489"/>
    </location>
    <ligand>
        <name>heme</name>
        <dbReference type="ChEBI" id="CHEBI:30413"/>
    </ligand>
    <ligandPart>
        <name>Fe</name>
        <dbReference type="ChEBI" id="CHEBI:18248"/>
    </ligandPart>
</feature>
<reference evidence="10" key="1">
    <citation type="submission" date="2019-10" db="EMBL/GenBank/DDBJ databases">
        <authorList>
            <person name="Nor Muhammad N."/>
        </authorList>
    </citation>
    <scope>NUCLEOTIDE SEQUENCE</scope>
</reference>
<comment type="similarity">
    <text evidence="2">Belongs to the cytochrome P450 family.</text>
</comment>
<evidence type="ECO:0000256" key="5">
    <source>
        <dbReference type="ARBA" id="ARBA00023002"/>
    </source>
</evidence>
<dbReference type="GO" id="GO:0004497">
    <property type="term" value="F:monooxygenase activity"/>
    <property type="evidence" value="ECO:0007669"/>
    <property type="project" value="UniProtKB-KW"/>
</dbReference>
<gene>
    <name evidence="10" type="primary">I6YDU0</name>
</gene>
<dbReference type="SUPFAM" id="SSF48264">
    <property type="entry name" value="Cytochrome P450"/>
    <property type="match status" value="1"/>
</dbReference>
<dbReference type="EMBL" id="LR725818">
    <property type="protein sequence ID" value="VWO96663.1"/>
    <property type="molecule type" value="Genomic_DNA"/>
</dbReference>
<sequence length="556" mass="61653">MYPLGFLPFFCSLVSHDAAVHAALLVPLVVLALWFYAVALRPQLAAKNADDVRPVQLPGSSLSHILPFFHRRFDFINQGFELAGQAIYQFSLLRNPVIVLSGEAARRDFFQAKDLDLGAGFKFLSGAIPMLPGVTTELGPRVTALIYKRLAASQTSESLSRHSRRTMSAWGYSGTLDPFESVSELLFQISVRALAFTELADDPAIVKRLRELYDALDTATTPATVLLPWIPSPSAVRKILSTKRIYDIISKALDDRVKNGVARDDTPQMLIDAGDERLIIIGRWVFCCSVPADEYHFRPAASWLFTFLSGHPEWREKAAEEMRGLIARHVAPSSPLCTSVSRAESPTDNAPGHHPERASSSSSSAREGSPHNLPPMSSLTASLSNIPLSAWENETPVLDALIRETLRVAEPHVAMRQYLPLSQSHAADKELFLGGRQIPRGAYVMYPFSDVHLSSEIYKDPWRWDPARKEMDLKAPYSYVGMGAGSTMCQGKRLATLELKLITAQVVLGFRELRAVDTRGATLSELPRPNWNDVLTCKPPKGSCYVRYERTGEHDP</sequence>
<evidence type="ECO:0000256" key="4">
    <source>
        <dbReference type="ARBA" id="ARBA00022723"/>
    </source>
</evidence>
<evidence type="ECO:0000256" key="7">
    <source>
        <dbReference type="ARBA" id="ARBA00023033"/>
    </source>
</evidence>
<keyword evidence="6 8" id="KW-0408">Iron</keyword>
<keyword evidence="5" id="KW-0560">Oxidoreductase</keyword>
<dbReference type="PRINTS" id="PR00465">
    <property type="entry name" value="EP450IV"/>
</dbReference>
<comment type="cofactor">
    <cofactor evidence="1 8">
        <name>heme</name>
        <dbReference type="ChEBI" id="CHEBI:30413"/>
    </cofactor>
</comment>
<evidence type="ECO:0000256" key="1">
    <source>
        <dbReference type="ARBA" id="ARBA00001971"/>
    </source>
</evidence>
<proteinExistence type="inferred from homology"/>
<dbReference type="PANTHER" id="PTHR24286">
    <property type="entry name" value="CYTOCHROME P450 26"/>
    <property type="match status" value="1"/>
</dbReference>
<dbReference type="AlphaFoldDB" id="A0A5K1JX43"/>
<feature type="compositionally biased region" description="Polar residues" evidence="9">
    <location>
        <begin position="336"/>
        <end position="348"/>
    </location>
</feature>
<dbReference type="InterPro" id="IPR036396">
    <property type="entry name" value="Cyt_P450_sf"/>
</dbReference>
<evidence type="ECO:0000256" key="8">
    <source>
        <dbReference type="PIRSR" id="PIRSR602403-1"/>
    </source>
</evidence>
<keyword evidence="4 8" id="KW-0479">Metal-binding</keyword>
<keyword evidence="3 8" id="KW-0349">Heme</keyword>
<evidence type="ECO:0000256" key="2">
    <source>
        <dbReference type="ARBA" id="ARBA00010617"/>
    </source>
</evidence>
<dbReference type="Pfam" id="PF00067">
    <property type="entry name" value="p450"/>
    <property type="match status" value="1"/>
</dbReference>